<evidence type="ECO:0000256" key="1">
    <source>
        <dbReference type="ARBA" id="ARBA00004442"/>
    </source>
</evidence>
<dbReference type="AlphaFoldDB" id="K5C9R4"/>
<evidence type="ECO:0000259" key="7">
    <source>
        <dbReference type="Pfam" id="PF14322"/>
    </source>
</evidence>
<evidence type="ECO:0000256" key="3">
    <source>
        <dbReference type="ARBA" id="ARBA00022729"/>
    </source>
</evidence>
<dbReference type="Pfam" id="PF07980">
    <property type="entry name" value="SusD_RagB"/>
    <property type="match status" value="1"/>
</dbReference>
<dbReference type="OrthoDB" id="5694214at2"/>
<name>K5C9R4_9BACE</name>
<dbReference type="GO" id="GO:0009279">
    <property type="term" value="C:cell outer membrane"/>
    <property type="evidence" value="ECO:0007669"/>
    <property type="project" value="UniProtKB-SubCell"/>
</dbReference>
<dbReference type="PROSITE" id="PS51257">
    <property type="entry name" value="PROKAR_LIPOPROTEIN"/>
    <property type="match status" value="1"/>
</dbReference>
<feature type="domain" description="SusD-like N-terminal" evidence="7">
    <location>
        <begin position="43"/>
        <end position="234"/>
    </location>
</feature>
<dbReference type="RefSeq" id="WP_007764959.1">
    <property type="nucleotide sequence ID" value="NZ_AKBZ01000002.1"/>
</dbReference>
<dbReference type="InterPro" id="IPR011990">
    <property type="entry name" value="TPR-like_helical_dom_sf"/>
</dbReference>
<gene>
    <name evidence="8" type="ORF">HMPREF1057_03075</name>
</gene>
<comment type="similarity">
    <text evidence="2">Belongs to the SusD family.</text>
</comment>
<feature type="domain" description="RagB/SusD" evidence="6">
    <location>
        <begin position="380"/>
        <end position="513"/>
    </location>
</feature>
<proteinExistence type="inferred from homology"/>
<accession>K5C9R4</accession>
<evidence type="ECO:0000256" key="2">
    <source>
        <dbReference type="ARBA" id="ARBA00006275"/>
    </source>
</evidence>
<evidence type="ECO:0000259" key="6">
    <source>
        <dbReference type="Pfam" id="PF07980"/>
    </source>
</evidence>
<keyword evidence="5" id="KW-0998">Cell outer membrane</keyword>
<dbReference type="InterPro" id="IPR012944">
    <property type="entry name" value="SusD_RagB_dom"/>
</dbReference>
<evidence type="ECO:0000313" key="9">
    <source>
        <dbReference type="Proteomes" id="UP000007995"/>
    </source>
</evidence>
<dbReference type="HOGENOM" id="CLU_015553_1_3_10"/>
<evidence type="ECO:0000256" key="5">
    <source>
        <dbReference type="ARBA" id="ARBA00023237"/>
    </source>
</evidence>
<keyword evidence="3" id="KW-0732">Signal</keyword>
<evidence type="ECO:0000313" key="8">
    <source>
        <dbReference type="EMBL" id="EKJ89534.1"/>
    </source>
</evidence>
<comment type="caution">
    <text evidence="8">The sequence shown here is derived from an EMBL/GenBank/DDBJ whole genome shotgun (WGS) entry which is preliminary data.</text>
</comment>
<dbReference type="EMBL" id="AGXW01000012">
    <property type="protein sequence ID" value="EKJ89534.1"/>
    <property type="molecule type" value="Genomic_DNA"/>
</dbReference>
<dbReference type="Pfam" id="PF14322">
    <property type="entry name" value="SusD-like_3"/>
    <property type="match status" value="1"/>
</dbReference>
<dbReference type="InterPro" id="IPR033985">
    <property type="entry name" value="SusD-like_N"/>
</dbReference>
<dbReference type="Proteomes" id="UP000007995">
    <property type="component" value="Unassembled WGS sequence"/>
</dbReference>
<reference evidence="8 9" key="1">
    <citation type="submission" date="2012-02" db="EMBL/GenBank/DDBJ databases">
        <title>The Genome Sequence of Bacteroides finegoldii CL09T03C10.</title>
        <authorList>
            <consortium name="The Broad Institute Genome Sequencing Platform"/>
            <person name="Earl A."/>
            <person name="Ward D."/>
            <person name="Feldgarden M."/>
            <person name="Gevers D."/>
            <person name="Zitomersky N.L."/>
            <person name="Coyne M.J."/>
            <person name="Comstock L.E."/>
            <person name="Young S.K."/>
            <person name="Zeng Q."/>
            <person name="Gargeya S."/>
            <person name="Fitzgerald M."/>
            <person name="Haas B."/>
            <person name="Abouelleil A."/>
            <person name="Alvarado L."/>
            <person name="Arachchi H.M."/>
            <person name="Berlin A."/>
            <person name="Chapman S.B."/>
            <person name="Gearin G."/>
            <person name="Goldberg J."/>
            <person name="Griggs A."/>
            <person name="Gujja S."/>
            <person name="Hansen M."/>
            <person name="Heiman D."/>
            <person name="Howarth C."/>
            <person name="Larimer J."/>
            <person name="Lui A."/>
            <person name="MacDonald P.J.P."/>
            <person name="McCowen C."/>
            <person name="Montmayeur A."/>
            <person name="Murphy C."/>
            <person name="Neiman D."/>
            <person name="Pearson M."/>
            <person name="Priest M."/>
            <person name="Roberts A."/>
            <person name="Saif S."/>
            <person name="Shea T."/>
            <person name="Sisk P."/>
            <person name="Stolte C."/>
            <person name="Sykes S."/>
            <person name="Wortman J."/>
            <person name="Nusbaum C."/>
            <person name="Birren B."/>
        </authorList>
    </citation>
    <scope>NUCLEOTIDE SEQUENCE [LARGE SCALE GENOMIC DNA]</scope>
    <source>
        <strain evidence="8 9">CL09T03C10</strain>
    </source>
</reference>
<evidence type="ECO:0000256" key="4">
    <source>
        <dbReference type="ARBA" id="ARBA00023136"/>
    </source>
</evidence>
<protein>
    <recommendedName>
        <fullName evidence="10">RagB/SusD domain-containing protein</fullName>
    </recommendedName>
</protein>
<sequence>MKLTDYIISVLLVIGITFSSCDKWLTVEPSDSRTIQYFYKNPKEMEQALMGVYNGLLPISNYYLLLSEVRSDNVWTGMPEEQEQNYMAFNAFRKQISQISTLNSAWTDYYEIIARANMFLQKIEGMEFTEPMEDFSIKESFMAEACFLRALAYFDLVRFFGRVPVVTVTQTVEEAMTTPQSETAAVYADIIIPDLQYAIGHMNDVAYDYKGKEAGKDSGRATRAAAKALLGRVYWTMAGFPLWDKSKEAEAAQLLKEVIDAANFSTYWAKTADEWKRIWISDNDNKYHIFEIQYIMQSDYGNPMIFNALPRVDKSLCHLKMSGNRIYSSKSLQRLYQQEKTDIRTLHTIRNGETYFEKFFENIVKRDTLGYSNIDGQLIDRTYFPINFPVIRLEDVMLMYADIVGPTPMGIEMVNKIRTRAGLKELTDAQKTSAVFSQCVDEERRRELAGEGVRWHDIVRSGNFITIMRDCYKQEGVEGVTAATNIIEGMYLYPIPDKQMQVREGLYQQNEAYK</sequence>
<organism evidence="8 9">
    <name type="scientific">Bacteroides finegoldii CL09T03C10</name>
    <dbReference type="NCBI Taxonomy" id="997888"/>
    <lineage>
        <taxon>Bacteria</taxon>
        <taxon>Pseudomonadati</taxon>
        <taxon>Bacteroidota</taxon>
        <taxon>Bacteroidia</taxon>
        <taxon>Bacteroidales</taxon>
        <taxon>Bacteroidaceae</taxon>
        <taxon>Bacteroides</taxon>
    </lineage>
</organism>
<dbReference type="SUPFAM" id="SSF48452">
    <property type="entry name" value="TPR-like"/>
    <property type="match status" value="1"/>
</dbReference>
<keyword evidence="4" id="KW-0472">Membrane</keyword>
<evidence type="ECO:0008006" key="10">
    <source>
        <dbReference type="Google" id="ProtNLM"/>
    </source>
</evidence>
<comment type="subcellular location">
    <subcellularLocation>
        <location evidence="1">Cell outer membrane</location>
    </subcellularLocation>
</comment>
<dbReference type="Gene3D" id="1.25.40.390">
    <property type="match status" value="1"/>
</dbReference>